<dbReference type="PANTHER" id="PTHR11058">
    <property type="entry name" value="NADH-UBIQUINONE OXIDOREDUCTASE CHAIN 3"/>
    <property type="match status" value="1"/>
</dbReference>
<comment type="function">
    <text evidence="7">NDH-1 shuttles electrons from NADH, via FMN and iron-sulfur (Fe-S) centers, to quinones in the respiratory chain.</text>
</comment>
<evidence type="ECO:0000256" key="7">
    <source>
        <dbReference type="RuleBase" id="RU003639"/>
    </source>
</evidence>
<dbReference type="PATRIC" id="fig|1300347.3.peg.4036"/>
<dbReference type="InterPro" id="IPR038430">
    <property type="entry name" value="NDAH_ubi_oxred_su3_sf"/>
</dbReference>
<dbReference type="InterPro" id="IPR000440">
    <property type="entry name" value="NADH_UbQ/plastoQ_OxRdtase_su3"/>
</dbReference>
<evidence type="ECO:0000313" key="9">
    <source>
        <dbReference type="EMBL" id="ANH40426.1"/>
    </source>
</evidence>
<dbReference type="PANTHER" id="PTHR11058:SF9">
    <property type="entry name" value="NADH-UBIQUINONE OXIDOREDUCTASE CHAIN 3"/>
    <property type="match status" value="1"/>
</dbReference>
<dbReference type="RefSeq" id="WP_068113704.1">
    <property type="nucleotide sequence ID" value="NZ_CP015079.1"/>
</dbReference>
<keyword evidence="4 7" id="KW-0812">Transmembrane</keyword>
<evidence type="ECO:0000256" key="2">
    <source>
        <dbReference type="ARBA" id="ARBA00008472"/>
    </source>
</evidence>
<organism evidence="9 10">
    <name type="scientific">Nocardioides dokdonensis FR1436</name>
    <dbReference type="NCBI Taxonomy" id="1300347"/>
    <lineage>
        <taxon>Bacteria</taxon>
        <taxon>Bacillati</taxon>
        <taxon>Actinomycetota</taxon>
        <taxon>Actinomycetes</taxon>
        <taxon>Propionibacteriales</taxon>
        <taxon>Nocardioidaceae</taxon>
        <taxon>Nocardioides</taxon>
    </lineage>
</organism>
<keyword evidence="7" id="KW-0874">Quinone</keyword>
<dbReference type="KEGG" id="ndk:I601_4030"/>
<evidence type="ECO:0000256" key="8">
    <source>
        <dbReference type="SAM" id="Phobius"/>
    </source>
</evidence>
<proteinExistence type="inferred from homology"/>
<keyword evidence="6 8" id="KW-0472">Membrane</keyword>
<dbReference type="Pfam" id="PF00507">
    <property type="entry name" value="Oxidored_q4"/>
    <property type="match status" value="1"/>
</dbReference>
<protein>
    <recommendedName>
        <fullName evidence="7">NADH-quinone oxidoreductase subunit</fullName>
        <ecNumber evidence="7">7.1.1.-</ecNumber>
    </recommendedName>
</protein>
<sequence length="113" mass="12443">MLQLLTLVALVCLALLTLTALHRALVVDPAPLLVLPQASGRVPQQHALSRFHARWYAASVVFLAFDVEMLFMYPWAVVVEDLGPGAVVEMFGFLAVLLAAVAWARREGAFRWA</sequence>
<dbReference type="GO" id="GO:0008137">
    <property type="term" value="F:NADH dehydrogenase (ubiquinone) activity"/>
    <property type="evidence" value="ECO:0007669"/>
    <property type="project" value="InterPro"/>
</dbReference>
<keyword evidence="7" id="KW-0520">NAD</keyword>
<dbReference type="STRING" id="1300347.I601_4030"/>
<dbReference type="GO" id="GO:0016491">
    <property type="term" value="F:oxidoreductase activity"/>
    <property type="evidence" value="ECO:0007669"/>
    <property type="project" value="UniProtKB-KW"/>
</dbReference>
<dbReference type="GO" id="GO:0005886">
    <property type="term" value="C:plasma membrane"/>
    <property type="evidence" value="ECO:0007669"/>
    <property type="project" value="UniProtKB-SubCell"/>
</dbReference>
<keyword evidence="5 8" id="KW-1133">Transmembrane helix</keyword>
<dbReference type="Gene3D" id="1.20.58.1610">
    <property type="entry name" value="NADH:ubiquinone/plastoquinone oxidoreductase, chain 3"/>
    <property type="match status" value="1"/>
</dbReference>
<dbReference type="GO" id="GO:0048038">
    <property type="term" value="F:quinone binding"/>
    <property type="evidence" value="ECO:0007669"/>
    <property type="project" value="UniProtKB-KW"/>
</dbReference>
<evidence type="ECO:0000256" key="3">
    <source>
        <dbReference type="ARBA" id="ARBA00022448"/>
    </source>
</evidence>
<dbReference type="EC" id="7.1.1.-" evidence="7"/>
<dbReference type="Proteomes" id="UP000077868">
    <property type="component" value="Chromosome"/>
</dbReference>
<keyword evidence="10" id="KW-1185">Reference proteome</keyword>
<comment type="catalytic activity">
    <reaction evidence="7">
        <text>a quinone + NADH + 5 H(+)(in) = a quinol + NAD(+) + 4 H(+)(out)</text>
        <dbReference type="Rhea" id="RHEA:57888"/>
        <dbReference type="ChEBI" id="CHEBI:15378"/>
        <dbReference type="ChEBI" id="CHEBI:24646"/>
        <dbReference type="ChEBI" id="CHEBI:57540"/>
        <dbReference type="ChEBI" id="CHEBI:57945"/>
        <dbReference type="ChEBI" id="CHEBI:132124"/>
    </reaction>
</comment>
<dbReference type="GO" id="GO:0030964">
    <property type="term" value="C:NADH dehydrogenase complex"/>
    <property type="evidence" value="ECO:0007669"/>
    <property type="project" value="TreeGrafter"/>
</dbReference>
<dbReference type="EMBL" id="CP015079">
    <property type="protein sequence ID" value="ANH40426.1"/>
    <property type="molecule type" value="Genomic_DNA"/>
</dbReference>
<reference evidence="9 10" key="1">
    <citation type="submission" date="2016-03" db="EMBL/GenBank/DDBJ databases">
        <title>Complete genome sequence of a soil Actinobacterium, Nocardioides dokdonensis FR1436.</title>
        <authorList>
            <person name="Kwon S.-K."/>
            <person name="Kim K."/>
            <person name="Kim J.F."/>
        </authorList>
    </citation>
    <scope>NUCLEOTIDE SEQUENCE [LARGE SCALE GENOMIC DNA]</scope>
    <source>
        <strain evidence="9 10">FR1436</strain>
    </source>
</reference>
<accession>A0A1A9GQQ4</accession>
<name>A0A1A9GQQ4_9ACTN</name>
<keyword evidence="9" id="KW-0560">Oxidoreductase</keyword>
<keyword evidence="3" id="KW-0813">Transport</keyword>
<dbReference type="AlphaFoldDB" id="A0A1A9GQQ4"/>
<evidence type="ECO:0000256" key="5">
    <source>
        <dbReference type="ARBA" id="ARBA00022989"/>
    </source>
</evidence>
<evidence type="ECO:0000256" key="6">
    <source>
        <dbReference type="ARBA" id="ARBA00023136"/>
    </source>
</evidence>
<comment type="subcellular location">
    <subcellularLocation>
        <location evidence="7">Cell membrane</location>
        <topology evidence="7">Multi-pass membrane protein</topology>
    </subcellularLocation>
    <subcellularLocation>
        <location evidence="1">Membrane</location>
    </subcellularLocation>
</comment>
<feature type="transmembrane region" description="Helical" evidence="8">
    <location>
        <begin position="53"/>
        <end position="73"/>
    </location>
</feature>
<evidence type="ECO:0000313" key="10">
    <source>
        <dbReference type="Proteomes" id="UP000077868"/>
    </source>
</evidence>
<gene>
    <name evidence="9" type="primary">ndhC_3</name>
    <name evidence="9" type="ORF">I601_4030</name>
</gene>
<comment type="similarity">
    <text evidence="2 7">Belongs to the complex I subunit 3 family.</text>
</comment>
<feature type="transmembrane region" description="Helical" evidence="8">
    <location>
        <begin position="85"/>
        <end position="104"/>
    </location>
</feature>
<evidence type="ECO:0000256" key="4">
    <source>
        <dbReference type="ARBA" id="ARBA00022692"/>
    </source>
</evidence>
<evidence type="ECO:0000256" key="1">
    <source>
        <dbReference type="ARBA" id="ARBA00004370"/>
    </source>
</evidence>